<evidence type="ECO:0000313" key="4">
    <source>
        <dbReference type="Proteomes" id="UP000612055"/>
    </source>
</evidence>
<feature type="compositionally biased region" description="Polar residues" evidence="1">
    <location>
        <begin position="160"/>
        <end position="174"/>
    </location>
</feature>
<feature type="region of interest" description="Disordered" evidence="1">
    <location>
        <begin position="746"/>
        <end position="768"/>
    </location>
</feature>
<feature type="chain" id="PRO_5032824982" description="Pherophorin domain-containing protein" evidence="2">
    <location>
        <begin position="26"/>
        <end position="1155"/>
    </location>
</feature>
<protein>
    <recommendedName>
        <fullName evidence="5">Pherophorin domain-containing protein</fullName>
    </recommendedName>
</protein>
<gene>
    <name evidence="3" type="ORF">HYH03_015924</name>
</gene>
<feature type="signal peptide" evidence="2">
    <location>
        <begin position="1"/>
        <end position="25"/>
    </location>
</feature>
<feature type="compositionally biased region" description="Basic and acidic residues" evidence="1">
    <location>
        <begin position="83"/>
        <end position="92"/>
    </location>
</feature>
<sequence length="1155" mass="116740">MRRWLLPRLLLLALLLLAGPAGRLCARHDPADPKPKRAPSQSPGQPGPDNAGGEAEEDYAASAGSGVTLDFDRLSFREAQHRIHAAHRDAESRQQQQHPAAQPHGTEHGMPAFPVPPSPELLEDGTLEGDLAAPWLERVPISGAIPDVMRPQAGPLLPDASTTGAAPRSNQEQLPTAAAADTARDSTVGPGPGASVPAVGHAVASSPPHPRGAIGATASRSQQPVQIAPQRAVQQRRRLGENQANMNWCIWGIETGECPPCNLRGLGEDPCLTDDDDSMDDEKCILSDFYDGNVYVEDLCGDEIRPLNVAVQDLELRGPDGVTHPVGRVFMMMEISGWLTLTLRLYCPWFALVDAARPAASLLLEITTPNGTRWERLWNSTDTGRPFITCRSLRVQAKALNPDLPGDNGCDAITYTGRVVFLTETYQTETYQNIDDADATTAQCTVANNGTANSTFDYSFTFTPRPFMPPPPPPLPPPRPPVPPAPLTPWAPESPETPPDPPPGPPDFPSPPSPEPPSPSPPKPPSPHPSPPSPPSPPRGPPSPPAPPPPLPPSPRPPHPPSPPPPPPRPPSPPPSPPQPPSPFPPSPVPPSPAPPLFPLPPSPAPPAPPSPYPPSPAPPIPPSPEPPSPEPPSPAPSYPPLPPSPSPPLPSPPSPSPPLPPSLPAFPSASAALAPTAAVAAAAQPASALAPAALPTATPAAVASPAALAASALAPASPVPSPPSLASSPIAPAAVAAPASISAPPSVARAPITKATPPAQPAPAQPALPAAPLAAAALAPTAAAALPAQPQAALALPSALAPSTSSPFPTRPSLSATPAVTPALPPPTAPPQPAPPPTAHPPGPPSRTPHAPTRAPLPALSAAGAADPASTCAVHAPPALPSPPPAPAPAAAPSLPGKSGPLPSASAPAASAAATLPTHGTPAPAPPAAPARPAPAAGSPWAAILPPTPSPHTPPSPPLPPWPPGTPLEPAPAPPGPPGPGCLSISAPSPATAEMYGGDLLPYGSVTITAYDARTVELRVALDASHFFYGAGGVGLGNAAAAAVLQGNGGDVPPPDTCPTLGAIAEMGGGLQDINCTANDARLLIDISRELPCLAGSQPVEAHMLVWLVALAAEKPCDNATAPSLPLWGGTNDTLLAGGAGDVRYMCGYMQVGG</sequence>
<dbReference type="Proteomes" id="UP000612055">
    <property type="component" value="Unassembled WGS sequence"/>
</dbReference>
<feature type="region of interest" description="Disordered" evidence="1">
    <location>
        <begin position="146"/>
        <end position="236"/>
    </location>
</feature>
<feature type="compositionally biased region" description="Low complexity" evidence="1">
    <location>
        <begin position="94"/>
        <end position="104"/>
    </location>
</feature>
<feature type="region of interest" description="Disordered" evidence="1">
    <location>
        <begin position="27"/>
        <end position="64"/>
    </location>
</feature>
<feature type="compositionally biased region" description="Pro residues" evidence="1">
    <location>
        <begin position="495"/>
        <end position="665"/>
    </location>
</feature>
<feature type="compositionally biased region" description="Pro residues" evidence="1">
    <location>
        <begin position="924"/>
        <end position="934"/>
    </location>
</feature>
<evidence type="ECO:0000256" key="1">
    <source>
        <dbReference type="SAM" id="MobiDB-lite"/>
    </source>
</evidence>
<keyword evidence="2" id="KW-0732">Signal</keyword>
<feature type="compositionally biased region" description="Low complexity" evidence="1">
    <location>
        <begin position="666"/>
        <end position="675"/>
    </location>
</feature>
<feature type="compositionally biased region" description="Low complexity" evidence="1">
    <location>
        <begin position="708"/>
        <end position="717"/>
    </location>
</feature>
<feature type="region of interest" description="Disordered" evidence="1">
    <location>
        <begin position="463"/>
        <end position="675"/>
    </location>
</feature>
<feature type="compositionally biased region" description="Pro residues" evidence="1">
    <location>
        <begin position="947"/>
        <end position="981"/>
    </location>
</feature>
<dbReference type="OrthoDB" id="550992at2759"/>
<organism evidence="3 4">
    <name type="scientific">Edaphochlamys debaryana</name>
    <dbReference type="NCBI Taxonomy" id="47281"/>
    <lineage>
        <taxon>Eukaryota</taxon>
        <taxon>Viridiplantae</taxon>
        <taxon>Chlorophyta</taxon>
        <taxon>core chlorophytes</taxon>
        <taxon>Chlorophyceae</taxon>
        <taxon>CS clade</taxon>
        <taxon>Chlamydomonadales</taxon>
        <taxon>Chlamydomonadales incertae sedis</taxon>
        <taxon>Edaphochlamys</taxon>
    </lineage>
</organism>
<feature type="compositionally biased region" description="Pro residues" evidence="1">
    <location>
        <begin position="879"/>
        <end position="891"/>
    </location>
</feature>
<name>A0A835XJP2_9CHLO</name>
<feature type="compositionally biased region" description="Low complexity" evidence="1">
    <location>
        <begin position="746"/>
        <end position="758"/>
    </location>
</feature>
<proteinExistence type="predicted"/>
<evidence type="ECO:0000256" key="2">
    <source>
        <dbReference type="SAM" id="SignalP"/>
    </source>
</evidence>
<feature type="compositionally biased region" description="Low complexity" evidence="1">
    <location>
        <begin position="892"/>
        <end position="923"/>
    </location>
</feature>
<reference evidence="3" key="1">
    <citation type="journal article" date="2020" name="bioRxiv">
        <title>Comparative genomics of Chlamydomonas.</title>
        <authorList>
            <person name="Craig R.J."/>
            <person name="Hasan A.R."/>
            <person name="Ness R.W."/>
            <person name="Keightley P.D."/>
        </authorList>
    </citation>
    <scope>NUCLEOTIDE SEQUENCE</scope>
    <source>
        <strain evidence="3">CCAP 11/70</strain>
    </source>
</reference>
<feature type="region of interest" description="Disordered" evidence="1">
    <location>
        <begin position="798"/>
        <end position="987"/>
    </location>
</feature>
<comment type="caution">
    <text evidence="3">The sequence shown here is derived from an EMBL/GenBank/DDBJ whole genome shotgun (WGS) entry which is preliminary data.</text>
</comment>
<feature type="compositionally biased region" description="Low complexity" evidence="1">
    <location>
        <begin position="935"/>
        <end position="946"/>
    </location>
</feature>
<feature type="region of interest" description="Disordered" evidence="1">
    <location>
        <begin position="708"/>
        <end position="730"/>
    </location>
</feature>
<feature type="region of interest" description="Disordered" evidence="1">
    <location>
        <begin position="83"/>
        <end position="125"/>
    </location>
</feature>
<keyword evidence="4" id="KW-1185">Reference proteome</keyword>
<feature type="compositionally biased region" description="Low complexity" evidence="1">
    <location>
        <begin position="176"/>
        <end position="206"/>
    </location>
</feature>
<accession>A0A835XJP2</accession>
<dbReference type="EMBL" id="JAEHOE010000131">
    <property type="protein sequence ID" value="KAG2485343.1"/>
    <property type="molecule type" value="Genomic_DNA"/>
</dbReference>
<evidence type="ECO:0000313" key="3">
    <source>
        <dbReference type="EMBL" id="KAG2485343.1"/>
    </source>
</evidence>
<feature type="compositionally biased region" description="Pro residues" evidence="1">
    <location>
        <begin position="466"/>
        <end position="489"/>
    </location>
</feature>
<feature type="compositionally biased region" description="Low complexity" evidence="1">
    <location>
        <begin position="798"/>
        <end position="823"/>
    </location>
</feature>
<dbReference type="AlphaFoldDB" id="A0A835XJP2"/>
<feature type="compositionally biased region" description="Low complexity" evidence="1">
    <location>
        <begin position="849"/>
        <end position="871"/>
    </location>
</feature>
<feature type="compositionally biased region" description="Pro residues" evidence="1">
    <location>
        <begin position="824"/>
        <end position="848"/>
    </location>
</feature>
<evidence type="ECO:0008006" key="5">
    <source>
        <dbReference type="Google" id="ProtNLM"/>
    </source>
</evidence>